<dbReference type="PROSITE" id="PS50109">
    <property type="entry name" value="HIS_KIN"/>
    <property type="match status" value="1"/>
</dbReference>
<dbReference type="Pfam" id="PF02518">
    <property type="entry name" value="HATPase_c"/>
    <property type="match status" value="1"/>
</dbReference>
<evidence type="ECO:0000256" key="1">
    <source>
        <dbReference type="ARBA" id="ARBA00004651"/>
    </source>
</evidence>
<evidence type="ECO:0000256" key="4">
    <source>
        <dbReference type="ARBA" id="ARBA00022692"/>
    </source>
</evidence>
<evidence type="ECO:0000256" key="7">
    <source>
        <dbReference type="ARBA" id="ARBA00023012"/>
    </source>
</evidence>
<feature type="domain" description="Histidine kinase" evidence="11">
    <location>
        <begin position="353"/>
        <end position="443"/>
    </location>
</feature>
<evidence type="ECO:0000256" key="10">
    <source>
        <dbReference type="SAM" id="Phobius"/>
    </source>
</evidence>
<evidence type="ECO:0000313" key="13">
    <source>
        <dbReference type="Proteomes" id="UP001058860"/>
    </source>
</evidence>
<keyword evidence="12" id="KW-0067">ATP-binding</keyword>
<dbReference type="Proteomes" id="UP001058860">
    <property type="component" value="Chromosome"/>
</dbReference>
<comment type="subcellular location">
    <subcellularLocation>
        <location evidence="1">Cell membrane</location>
        <topology evidence="1">Multi-pass membrane protein</topology>
    </subcellularLocation>
</comment>
<accession>A0ABY5PM94</accession>
<evidence type="ECO:0000259" key="11">
    <source>
        <dbReference type="PROSITE" id="PS50109"/>
    </source>
</evidence>
<evidence type="ECO:0000256" key="2">
    <source>
        <dbReference type="ARBA" id="ARBA00022475"/>
    </source>
</evidence>
<feature type="compositionally biased region" description="Basic and acidic residues" evidence="9">
    <location>
        <begin position="383"/>
        <end position="399"/>
    </location>
</feature>
<gene>
    <name evidence="12" type="ORF">LRS13_09975</name>
</gene>
<dbReference type="PANTHER" id="PTHR24421:SF37">
    <property type="entry name" value="SENSOR HISTIDINE KINASE NARS"/>
    <property type="match status" value="1"/>
</dbReference>
<keyword evidence="13" id="KW-1185">Reference proteome</keyword>
<organism evidence="12 13">
    <name type="scientific">Svornostia abyssi</name>
    <dbReference type="NCBI Taxonomy" id="2898438"/>
    <lineage>
        <taxon>Bacteria</taxon>
        <taxon>Bacillati</taxon>
        <taxon>Actinomycetota</taxon>
        <taxon>Thermoleophilia</taxon>
        <taxon>Solirubrobacterales</taxon>
        <taxon>Baekduiaceae</taxon>
        <taxon>Svornostia</taxon>
    </lineage>
</organism>
<keyword evidence="2" id="KW-1003">Cell membrane</keyword>
<dbReference type="SMART" id="SM00387">
    <property type="entry name" value="HATPase_c"/>
    <property type="match status" value="1"/>
</dbReference>
<dbReference type="Gene3D" id="1.20.5.1930">
    <property type="match status" value="1"/>
</dbReference>
<evidence type="ECO:0000313" key="12">
    <source>
        <dbReference type="EMBL" id="UUY05823.1"/>
    </source>
</evidence>
<dbReference type="InterPro" id="IPR011712">
    <property type="entry name" value="Sig_transdc_His_kin_sub3_dim/P"/>
</dbReference>
<keyword evidence="8 10" id="KW-0472">Membrane</keyword>
<evidence type="ECO:0000256" key="3">
    <source>
        <dbReference type="ARBA" id="ARBA00022679"/>
    </source>
</evidence>
<evidence type="ECO:0000256" key="9">
    <source>
        <dbReference type="SAM" id="MobiDB-lite"/>
    </source>
</evidence>
<dbReference type="InterPro" id="IPR005467">
    <property type="entry name" value="His_kinase_dom"/>
</dbReference>
<dbReference type="EMBL" id="CP088295">
    <property type="protein sequence ID" value="UUY05823.1"/>
    <property type="molecule type" value="Genomic_DNA"/>
</dbReference>
<dbReference type="PANTHER" id="PTHR24421">
    <property type="entry name" value="NITRATE/NITRITE SENSOR PROTEIN NARX-RELATED"/>
    <property type="match status" value="1"/>
</dbReference>
<dbReference type="InterPro" id="IPR003594">
    <property type="entry name" value="HATPase_dom"/>
</dbReference>
<dbReference type="CDD" id="cd16917">
    <property type="entry name" value="HATPase_UhpB-NarQ-NarX-like"/>
    <property type="match status" value="1"/>
</dbReference>
<dbReference type="GO" id="GO:0005524">
    <property type="term" value="F:ATP binding"/>
    <property type="evidence" value="ECO:0007669"/>
    <property type="project" value="UniProtKB-KW"/>
</dbReference>
<keyword evidence="12" id="KW-0547">Nucleotide-binding</keyword>
<keyword evidence="7" id="KW-0902">Two-component regulatory system</keyword>
<keyword evidence="4 10" id="KW-0812">Transmembrane</keyword>
<dbReference type="InterPro" id="IPR050482">
    <property type="entry name" value="Sensor_HK_TwoCompSys"/>
</dbReference>
<dbReference type="Pfam" id="PF07730">
    <property type="entry name" value="HisKA_3"/>
    <property type="match status" value="1"/>
</dbReference>
<dbReference type="SUPFAM" id="SSF55874">
    <property type="entry name" value="ATPase domain of HSP90 chaperone/DNA topoisomerase II/histidine kinase"/>
    <property type="match status" value="1"/>
</dbReference>
<evidence type="ECO:0000256" key="6">
    <source>
        <dbReference type="ARBA" id="ARBA00022989"/>
    </source>
</evidence>
<reference evidence="13" key="1">
    <citation type="submission" date="2021-11" db="EMBL/GenBank/DDBJ databases">
        <title>Cultivation dependent microbiological survey of springs from the worlds oldest radium mine currently devoted to the extraction of radon-saturated water.</title>
        <authorList>
            <person name="Kapinusova G."/>
            <person name="Smrhova T."/>
            <person name="Strejcek M."/>
            <person name="Suman J."/>
            <person name="Jani K."/>
            <person name="Pajer P."/>
            <person name="Uhlik O."/>
        </authorList>
    </citation>
    <scope>NUCLEOTIDE SEQUENCE [LARGE SCALE GENOMIC DNA]</scope>
    <source>
        <strain evidence="13">J379</strain>
    </source>
</reference>
<dbReference type="Gene3D" id="3.30.565.10">
    <property type="entry name" value="Histidine kinase-like ATPase, C-terminal domain"/>
    <property type="match status" value="1"/>
</dbReference>
<feature type="transmembrane region" description="Helical" evidence="10">
    <location>
        <begin position="20"/>
        <end position="42"/>
    </location>
</feature>
<feature type="region of interest" description="Disordered" evidence="9">
    <location>
        <begin position="379"/>
        <end position="399"/>
    </location>
</feature>
<evidence type="ECO:0000256" key="5">
    <source>
        <dbReference type="ARBA" id="ARBA00022777"/>
    </source>
</evidence>
<keyword evidence="5" id="KW-0418">Kinase</keyword>
<evidence type="ECO:0000256" key="8">
    <source>
        <dbReference type="ARBA" id="ARBA00023136"/>
    </source>
</evidence>
<dbReference type="InterPro" id="IPR036890">
    <property type="entry name" value="HATPase_C_sf"/>
</dbReference>
<sequence>MRLRRPTRAPGAPPSPAGAVARFVLASVVAILVIVVGAAFVLRQIAVDEAERDARARILLEGRLVEAAGLTDGILRGDLTAIAAMDDVAAGTLLTDDVVRIKLWSADGRVLYADDPKLIGQRFPLGDDERELLRTGGADVELSDLSRPESASERGEGDLIESYTAIRTPSGEQVLFENYRRLNSVMAPGEDLLRALTPPLLAGLGILLLVQVPLAWSMAQRLRRQQEEREALLTGAIDAAAQERARIAAHLHDGPVQELAGVAFGLAPLADEARSGGDTRLADALDDASAHLRQGVRDLRAMMVELHPAALRSAGLAAALADLLSPLEREGVRTTLDVTGPDDPDPRDPLTYQVAREALRNAQHHAQASTVAVRAHRAAGEPARLEVTDDGRGFSPDDRAARRAEGHLGLDLLERAAADAGADLRVRSAPGEGTTVTLEVPVS</sequence>
<protein>
    <submittedName>
        <fullName evidence="12">ATP-binding protein</fullName>
    </submittedName>
</protein>
<name>A0ABY5PM94_9ACTN</name>
<proteinExistence type="predicted"/>
<dbReference type="RefSeq" id="WP_353866264.1">
    <property type="nucleotide sequence ID" value="NZ_CP088295.1"/>
</dbReference>
<keyword evidence="6 10" id="KW-1133">Transmembrane helix</keyword>
<keyword evidence="3" id="KW-0808">Transferase</keyword>